<dbReference type="SUPFAM" id="SSF53383">
    <property type="entry name" value="PLP-dependent transferases"/>
    <property type="match status" value="1"/>
</dbReference>
<dbReference type="STRING" id="1396826.PHA8399_03857"/>
<sequence>MTAPGTQTAWAQDRAHLLHPYTDFATFADEGSHVIGRAEGVHVIDAEGKQLLDGIAGLWCVNIGHGREEMAETIAKQVMDMQYYNPFGHSTNVPAAQLGAKLAELAPRGLNRVYYTCGGSTANDAAVRLVHYFFDMKGQHRKKKIISRQNGYHGATYVAASLTGIHGTKYGFDRIGEEFISHVSEANLYVKPEGWSEAEYCDYLVREFETRIQQLGPDNVAAFIAEPIMGAGGVLVAPEGYHKRMYEVCKAHGMLYIADEVVTGFGRLGEWFASETLYGYTPDILVCAKGLTSGYIPLGATLISDEIYKTISRPQCEGGVFSMGLTYFGHPVACAAALKNIEIIEREGMLDHVRAVGPYLQESAQSLLNLPIVGDVRGSHLMLGIDLVADKASKAPIELSEQAASTVFKSCVERGVIVRPVGDRIILSPPLIISKDQCDELIGAVAGSIQDFIASQE</sequence>
<dbReference type="PIRSF" id="PIRSF000521">
    <property type="entry name" value="Transaminase_4ab_Lys_Orn"/>
    <property type="match status" value="1"/>
</dbReference>
<evidence type="ECO:0000256" key="6">
    <source>
        <dbReference type="RuleBase" id="RU003560"/>
    </source>
</evidence>
<dbReference type="Pfam" id="PF00202">
    <property type="entry name" value="Aminotran_3"/>
    <property type="match status" value="1"/>
</dbReference>
<dbReference type="FunFam" id="3.40.640.10:FF:000014">
    <property type="entry name" value="Adenosylmethionine-8-amino-7-oxononanoate aminotransferase, probable"/>
    <property type="match status" value="1"/>
</dbReference>
<dbReference type="CDD" id="cd00610">
    <property type="entry name" value="OAT_like"/>
    <property type="match status" value="1"/>
</dbReference>
<evidence type="ECO:0000256" key="4">
    <source>
        <dbReference type="ARBA" id="ARBA00022679"/>
    </source>
</evidence>
<gene>
    <name evidence="7" type="primary">tpa_6</name>
    <name evidence="7" type="ORF">PHA8399_03857</name>
</gene>
<dbReference type="Gene3D" id="3.40.640.10">
    <property type="entry name" value="Type I PLP-dependent aspartate aminotransferase-like (Major domain)"/>
    <property type="match status" value="1"/>
</dbReference>
<dbReference type="GO" id="GO:0031299">
    <property type="term" value="F:taurine-pyruvate aminotransferase activity"/>
    <property type="evidence" value="ECO:0007669"/>
    <property type="project" value="UniProtKB-EC"/>
</dbReference>
<dbReference type="InterPro" id="IPR005814">
    <property type="entry name" value="Aminotrans_3"/>
</dbReference>
<organism evidence="7 8">
    <name type="scientific">Leisingera aquaemixtae</name>
    <dbReference type="NCBI Taxonomy" id="1396826"/>
    <lineage>
        <taxon>Bacteria</taxon>
        <taxon>Pseudomonadati</taxon>
        <taxon>Pseudomonadota</taxon>
        <taxon>Alphaproteobacteria</taxon>
        <taxon>Rhodobacterales</taxon>
        <taxon>Roseobacteraceae</taxon>
        <taxon>Leisingera</taxon>
    </lineage>
</organism>
<protein>
    <submittedName>
        <fullName evidence="7">Taurine--pyruvate aminotransferase</fullName>
        <ecNumber evidence="7">2.6.1.77</ecNumber>
    </submittedName>
</protein>
<proteinExistence type="inferred from homology"/>
<dbReference type="Gene3D" id="3.90.1150.10">
    <property type="entry name" value="Aspartate Aminotransferase, domain 1"/>
    <property type="match status" value="1"/>
</dbReference>
<evidence type="ECO:0000256" key="2">
    <source>
        <dbReference type="ARBA" id="ARBA00008954"/>
    </source>
</evidence>
<comment type="similarity">
    <text evidence="2 6">Belongs to the class-III pyridoxal-phosphate-dependent aminotransferase family.</text>
</comment>
<reference evidence="7 8" key="1">
    <citation type="submission" date="2015-09" db="EMBL/GenBank/DDBJ databases">
        <authorList>
            <consortium name="Swine Surveillance"/>
        </authorList>
    </citation>
    <scope>NUCLEOTIDE SEQUENCE [LARGE SCALE GENOMIC DNA]</scope>
    <source>
        <strain evidence="7 8">CECT 8399</strain>
    </source>
</reference>
<evidence type="ECO:0000256" key="3">
    <source>
        <dbReference type="ARBA" id="ARBA00022576"/>
    </source>
</evidence>
<accession>A0A0P1HE16</accession>
<keyword evidence="4 7" id="KW-0808">Transferase</keyword>
<dbReference type="InterPro" id="IPR049704">
    <property type="entry name" value="Aminotrans_3_PPA_site"/>
</dbReference>
<evidence type="ECO:0000313" key="8">
    <source>
        <dbReference type="Proteomes" id="UP000051326"/>
    </source>
</evidence>
<comment type="cofactor">
    <cofactor evidence="1">
        <name>pyridoxal 5'-phosphate</name>
        <dbReference type="ChEBI" id="CHEBI:597326"/>
    </cofactor>
</comment>
<keyword evidence="5 6" id="KW-0663">Pyridoxal phosphate</keyword>
<dbReference type="AlphaFoldDB" id="A0A0P1HE16"/>
<keyword evidence="3 7" id="KW-0032">Aminotransferase</keyword>
<dbReference type="EC" id="2.6.1.77" evidence="7"/>
<dbReference type="PROSITE" id="PS00600">
    <property type="entry name" value="AA_TRANSFER_CLASS_3"/>
    <property type="match status" value="1"/>
</dbReference>
<dbReference type="NCBIfam" id="NF005447">
    <property type="entry name" value="PRK07036.1"/>
    <property type="match status" value="1"/>
</dbReference>
<keyword evidence="7" id="KW-0670">Pyruvate</keyword>
<dbReference type="RefSeq" id="WP_058287708.1">
    <property type="nucleotide sequence ID" value="NZ_CYSR01000033.1"/>
</dbReference>
<dbReference type="Proteomes" id="UP000051326">
    <property type="component" value="Unassembled WGS sequence"/>
</dbReference>
<dbReference type="PANTHER" id="PTHR43094">
    <property type="entry name" value="AMINOTRANSFERASE"/>
    <property type="match status" value="1"/>
</dbReference>
<dbReference type="InterPro" id="IPR015421">
    <property type="entry name" value="PyrdxlP-dep_Trfase_major"/>
</dbReference>
<evidence type="ECO:0000256" key="5">
    <source>
        <dbReference type="ARBA" id="ARBA00022898"/>
    </source>
</evidence>
<dbReference type="GO" id="GO:0030170">
    <property type="term" value="F:pyridoxal phosphate binding"/>
    <property type="evidence" value="ECO:0007669"/>
    <property type="project" value="InterPro"/>
</dbReference>
<evidence type="ECO:0000256" key="1">
    <source>
        <dbReference type="ARBA" id="ARBA00001933"/>
    </source>
</evidence>
<dbReference type="InterPro" id="IPR015422">
    <property type="entry name" value="PyrdxlP-dep_Trfase_small"/>
</dbReference>
<dbReference type="EMBL" id="CYSR01000033">
    <property type="protein sequence ID" value="CUI01711.1"/>
    <property type="molecule type" value="Genomic_DNA"/>
</dbReference>
<dbReference type="PANTHER" id="PTHR43094:SF1">
    <property type="entry name" value="AMINOTRANSFERASE CLASS-III"/>
    <property type="match status" value="1"/>
</dbReference>
<evidence type="ECO:0000313" key="7">
    <source>
        <dbReference type="EMBL" id="CUI01711.1"/>
    </source>
</evidence>
<name>A0A0P1HE16_9RHOB</name>
<dbReference type="InterPro" id="IPR015424">
    <property type="entry name" value="PyrdxlP-dep_Trfase"/>
</dbReference>